<dbReference type="EMBL" id="JAIZAY010000002">
    <property type="protein sequence ID" value="KAJ8047546.1"/>
    <property type="molecule type" value="Genomic_DNA"/>
</dbReference>
<name>A0A9Q1CLK2_HOLLE</name>
<sequence length="72" mass="8284">MVDFKPSGWSEDVRKAGELNGTVLDFNEMQHENDSIDCEKTTQQAPLLSEKQIVEHGYKHVRFLHSILVRNS</sequence>
<proteinExistence type="predicted"/>
<keyword evidence="2" id="KW-1185">Reference proteome</keyword>
<protein>
    <submittedName>
        <fullName evidence="1">Uncharacterized protein</fullName>
    </submittedName>
</protein>
<organism evidence="1 2">
    <name type="scientific">Holothuria leucospilota</name>
    <name type="common">Black long sea cucumber</name>
    <name type="synonym">Mertensiothuria leucospilota</name>
    <dbReference type="NCBI Taxonomy" id="206669"/>
    <lineage>
        <taxon>Eukaryota</taxon>
        <taxon>Metazoa</taxon>
        <taxon>Echinodermata</taxon>
        <taxon>Eleutherozoa</taxon>
        <taxon>Echinozoa</taxon>
        <taxon>Holothuroidea</taxon>
        <taxon>Aspidochirotacea</taxon>
        <taxon>Aspidochirotida</taxon>
        <taxon>Holothuriidae</taxon>
        <taxon>Holothuria</taxon>
    </lineage>
</organism>
<accession>A0A9Q1CLK2</accession>
<gene>
    <name evidence="1" type="ORF">HOLleu_06576</name>
</gene>
<dbReference type="Proteomes" id="UP001152320">
    <property type="component" value="Chromosome 2"/>
</dbReference>
<evidence type="ECO:0000313" key="1">
    <source>
        <dbReference type="EMBL" id="KAJ8047546.1"/>
    </source>
</evidence>
<reference evidence="1" key="1">
    <citation type="submission" date="2021-10" db="EMBL/GenBank/DDBJ databases">
        <title>Tropical sea cucumber genome reveals ecological adaptation and Cuvierian tubules defense mechanism.</title>
        <authorList>
            <person name="Chen T."/>
        </authorList>
    </citation>
    <scope>NUCLEOTIDE SEQUENCE</scope>
    <source>
        <strain evidence="1">Nanhai2018</strain>
        <tissue evidence="1">Muscle</tissue>
    </source>
</reference>
<evidence type="ECO:0000313" key="2">
    <source>
        <dbReference type="Proteomes" id="UP001152320"/>
    </source>
</evidence>
<comment type="caution">
    <text evidence="1">The sequence shown here is derived from an EMBL/GenBank/DDBJ whole genome shotgun (WGS) entry which is preliminary data.</text>
</comment>
<dbReference type="AlphaFoldDB" id="A0A9Q1CLK2"/>